<dbReference type="Proteomes" id="UP000499080">
    <property type="component" value="Unassembled WGS sequence"/>
</dbReference>
<reference evidence="1 2" key="1">
    <citation type="journal article" date="2019" name="Sci. Rep.">
        <title>Orb-weaving spider Araneus ventricosus genome elucidates the spidroin gene catalogue.</title>
        <authorList>
            <person name="Kono N."/>
            <person name="Nakamura H."/>
            <person name="Ohtoshi R."/>
            <person name="Moran D.A.P."/>
            <person name="Shinohara A."/>
            <person name="Yoshida Y."/>
            <person name="Fujiwara M."/>
            <person name="Mori M."/>
            <person name="Tomita M."/>
            <person name="Arakawa K."/>
        </authorList>
    </citation>
    <scope>NUCLEOTIDE SEQUENCE [LARGE SCALE GENOMIC DNA]</scope>
</reference>
<name>A0A4Y2RGX9_ARAVE</name>
<comment type="caution">
    <text evidence="1">The sequence shown here is derived from an EMBL/GenBank/DDBJ whole genome shotgun (WGS) entry which is preliminary data.</text>
</comment>
<sequence>MEGYTEEYEDYDAYGYHGAHDTDMTGDLLIPDMDYERQVAETYKIPEVVRNFLLYLAKAISEGNVYELQSMYENR</sequence>
<dbReference type="OrthoDB" id="15082at2759"/>
<dbReference type="AlphaFoldDB" id="A0A4Y2RGX9"/>
<evidence type="ECO:0000313" key="2">
    <source>
        <dbReference type="Proteomes" id="UP000499080"/>
    </source>
</evidence>
<accession>A0A4Y2RGX9</accession>
<organism evidence="1 2">
    <name type="scientific">Araneus ventricosus</name>
    <name type="common">Orbweaver spider</name>
    <name type="synonym">Epeira ventricosa</name>
    <dbReference type="NCBI Taxonomy" id="182803"/>
    <lineage>
        <taxon>Eukaryota</taxon>
        <taxon>Metazoa</taxon>
        <taxon>Ecdysozoa</taxon>
        <taxon>Arthropoda</taxon>
        <taxon>Chelicerata</taxon>
        <taxon>Arachnida</taxon>
        <taxon>Araneae</taxon>
        <taxon>Araneomorphae</taxon>
        <taxon>Entelegynae</taxon>
        <taxon>Araneoidea</taxon>
        <taxon>Araneidae</taxon>
        <taxon>Araneus</taxon>
    </lineage>
</organism>
<proteinExistence type="predicted"/>
<evidence type="ECO:0000313" key="1">
    <source>
        <dbReference type="EMBL" id="GBN75062.1"/>
    </source>
</evidence>
<dbReference type="EMBL" id="BGPR01017082">
    <property type="protein sequence ID" value="GBN75062.1"/>
    <property type="molecule type" value="Genomic_DNA"/>
</dbReference>
<keyword evidence="2" id="KW-1185">Reference proteome</keyword>
<gene>
    <name evidence="1" type="ORF">AVEN_98768_1</name>
</gene>
<protein>
    <submittedName>
        <fullName evidence="1">Uncharacterized protein</fullName>
    </submittedName>
</protein>